<organism evidence="1 2">
    <name type="scientific">Paenibacillus oryzisoli</name>
    <dbReference type="NCBI Taxonomy" id="1850517"/>
    <lineage>
        <taxon>Bacteria</taxon>
        <taxon>Bacillati</taxon>
        <taxon>Bacillota</taxon>
        <taxon>Bacilli</taxon>
        <taxon>Bacillales</taxon>
        <taxon>Paenibacillaceae</taxon>
        <taxon>Paenibacillus</taxon>
    </lineage>
</organism>
<dbReference type="OrthoDB" id="2967914at2"/>
<dbReference type="Proteomes" id="UP000078454">
    <property type="component" value="Unassembled WGS sequence"/>
</dbReference>
<reference evidence="1 2" key="1">
    <citation type="submission" date="2016-05" db="EMBL/GenBank/DDBJ databases">
        <title>Paenibacillus sp. 1ZS3-15 nov., isolated from the rhizosphere soil.</title>
        <authorList>
            <person name="Zhang X.X."/>
            <person name="Zhang J."/>
        </authorList>
    </citation>
    <scope>NUCLEOTIDE SEQUENCE [LARGE SCALE GENOMIC DNA]</scope>
    <source>
        <strain evidence="1 2">1ZS3-15</strain>
    </source>
</reference>
<dbReference type="AlphaFoldDB" id="A0A198ARS3"/>
<proteinExistence type="predicted"/>
<name>A0A198ARS3_9BACL</name>
<dbReference type="EMBL" id="LYPB01000037">
    <property type="protein sequence ID" value="OAS23686.1"/>
    <property type="molecule type" value="Genomic_DNA"/>
</dbReference>
<comment type="caution">
    <text evidence="1">The sequence shown here is derived from an EMBL/GenBank/DDBJ whole genome shotgun (WGS) entry which is preliminary data.</text>
</comment>
<gene>
    <name evidence="1" type="ORF">A8708_06105</name>
</gene>
<dbReference type="STRING" id="1850517.A8708_06105"/>
<dbReference type="Pfam" id="PF20289">
    <property type="entry name" value="MComp1"/>
    <property type="match status" value="1"/>
</dbReference>
<dbReference type="RefSeq" id="WP_068661724.1">
    <property type="nucleotide sequence ID" value="NZ_LYPB01000037.1"/>
</dbReference>
<protein>
    <submittedName>
        <fullName evidence="1">Uncharacterized protein</fullName>
    </submittedName>
</protein>
<evidence type="ECO:0000313" key="2">
    <source>
        <dbReference type="Proteomes" id="UP000078454"/>
    </source>
</evidence>
<keyword evidence="2" id="KW-1185">Reference proteome</keyword>
<accession>A0A198ARS3</accession>
<dbReference type="InterPro" id="IPR046905">
    <property type="entry name" value="ABC-3C_MC1"/>
</dbReference>
<evidence type="ECO:0000313" key="1">
    <source>
        <dbReference type="EMBL" id="OAS23686.1"/>
    </source>
</evidence>
<sequence>MSEILIHYFDCQKGLQKLSDLRIRHIDELYFSAQQIYGISCYESESQMAKQWERAAYQFAYRVQNQMPRELDDLRWDMYLVLYVDEIISNELKKRIESNRFFFRKIVLTHADLERLSEKLPLGFSINVQDQWPERLWFDDRHFLMQWQACVKGSTRERLDQALFQRGNNSAESLIQALCLPNLAEVLGDEN</sequence>